<reference evidence="3" key="2">
    <citation type="submission" date="2020-09" db="EMBL/GenBank/DDBJ databases">
        <authorList>
            <person name="Sun Q."/>
            <person name="Zhou Y."/>
        </authorList>
    </citation>
    <scope>NUCLEOTIDE SEQUENCE</scope>
    <source>
        <strain evidence="3">CGMCC 1.12919</strain>
    </source>
</reference>
<dbReference type="PANTHER" id="PTHR37850">
    <property type="entry name" value="STRU PROTEIN"/>
    <property type="match status" value="1"/>
</dbReference>
<dbReference type="GO" id="GO:0050661">
    <property type="term" value="F:NADP binding"/>
    <property type="evidence" value="ECO:0007669"/>
    <property type="project" value="InterPro"/>
</dbReference>
<dbReference type="Pfam" id="PF21135">
    <property type="entry name" value="DRL_cat"/>
    <property type="match status" value="1"/>
</dbReference>
<name>A0A916UHE0_9HYPH</name>
<sequence>MFIVDNALAKRAAEGRPIRVGMVGAGFMARGIAMQLLRYFSGMELVAISNRNVENARSAYSDAGATDIVSVSSVQQLESAIAAGRRAVTDDPMLLCDAGNIDAIVEVTGAVEFSALVAVRAITQGKHVALMNAELDSTIGPLLKVYADRAGVVITNTEGDQPGVIMNLFRWVRGLGIRPVLCGNIKGLHDPYRNPTTQEGFAKTWGMKAPMVTSFADGTKISFENAIVANATGMTVAKRGMYGPTVEPGTPIQGAVGWYPAEDLLEGPGIVDYVVGAMPNPGVFVLGTTDDRTEKHYLSLYKMGPGPLYCFYWPYHLCHFEVPTTIARAVLFGDAAIAPIGPPCVDVVAAAKRDLSAGEVIDGIGHYMTYGLAERADVVVTERLLPMGIAEGCRLKRDIPRDQVVTYNDVELPSGRLSVRLRAEQDALFFGTEIHRASSPSTARAQRPDNREGARARPASARAAVG</sequence>
<keyword evidence="4" id="KW-1185">Reference proteome</keyword>
<feature type="compositionally biased region" description="Basic and acidic residues" evidence="1">
    <location>
        <begin position="446"/>
        <end position="455"/>
    </location>
</feature>
<dbReference type="InterPro" id="IPR005106">
    <property type="entry name" value="Asp/hSer_DH_NAD-bd"/>
</dbReference>
<dbReference type="Proteomes" id="UP000637002">
    <property type="component" value="Unassembled WGS sequence"/>
</dbReference>
<dbReference type="InterPro" id="IPR036291">
    <property type="entry name" value="NAD(P)-bd_dom_sf"/>
</dbReference>
<evidence type="ECO:0000313" key="4">
    <source>
        <dbReference type="Proteomes" id="UP000637002"/>
    </source>
</evidence>
<dbReference type="GO" id="GO:0016491">
    <property type="term" value="F:oxidoreductase activity"/>
    <property type="evidence" value="ECO:0007669"/>
    <property type="project" value="InterPro"/>
</dbReference>
<dbReference type="CDD" id="cd11616">
    <property type="entry name" value="SAF_DH_OX_like"/>
    <property type="match status" value="1"/>
</dbReference>
<accession>A0A916UHE0</accession>
<dbReference type="InterPro" id="IPR048423">
    <property type="entry name" value="DRL_cat"/>
</dbReference>
<feature type="domain" description="SAF" evidence="2">
    <location>
        <begin position="346"/>
        <end position="411"/>
    </location>
</feature>
<dbReference type="Pfam" id="PF08666">
    <property type="entry name" value="SAF"/>
    <property type="match status" value="1"/>
</dbReference>
<evidence type="ECO:0000259" key="2">
    <source>
        <dbReference type="SMART" id="SM00858"/>
    </source>
</evidence>
<dbReference type="Gene3D" id="3.40.50.720">
    <property type="entry name" value="NAD(P)-binding Rossmann-like Domain"/>
    <property type="match status" value="1"/>
</dbReference>
<comment type="caution">
    <text evidence="3">The sequence shown here is derived from an EMBL/GenBank/DDBJ whole genome shotgun (WGS) entry which is preliminary data.</text>
</comment>
<gene>
    <name evidence="3" type="ORF">GCM10010994_33300</name>
</gene>
<feature type="region of interest" description="Disordered" evidence="1">
    <location>
        <begin position="438"/>
        <end position="466"/>
    </location>
</feature>
<evidence type="ECO:0000313" key="3">
    <source>
        <dbReference type="EMBL" id="GGC72241.1"/>
    </source>
</evidence>
<dbReference type="PANTHER" id="PTHR37850:SF1">
    <property type="entry name" value="SAF DOMAIN PROTEIN"/>
    <property type="match status" value="1"/>
</dbReference>
<dbReference type="RefSeq" id="WP_188610322.1">
    <property type="nucleotide sequence ID" value="NZ_BMGG01000006.1"/>
</dbReference>
<dbReference type="SMART" id="SM00858">
    <property type="entry name" value="SAF"/>
    <property type="match status" value="1"/>
</dbReference>
<dbReference type="AlphaFoldDB" id="A0A916UHE0"/>
<evidence type="ECO:0000256" key="1">
    <source>
        <dbReference type="SAM" id="MobiDB-lite"/>
    </source>
</evidence>
<dbReference type="EMBL" id="BMGG01000006">
    <property type="protein sequence ID" value="GGC72241.1"/>
    <property type="molecule type" value="Genomic_DNA"/>
</dbReference>
<dbReference type="SUPFAM" id="SSF51735">
    <property type="entry name" value="NAD(P)-binding Rossmann-fold domains"/>
    <property type="match status" value="1"/>
</dbReference>
<protein>
    <submittedName>
        <fullName evidence="3">NAD(P)-dependent oxidoreductase</fullName>
    </submittedName>
</protein>
<reference evidence="3" key="1">
    <citation type="journal article" date="2014" name="Int. J. Syst. Evol. Microbiol.">
        <title>Complete genome sequence of Corynebacterium casei LMG S-19264T (=DSM 44701T), isolated from a smear-ripened cheese.</title>
        <authorList>
            <consortium name="US DOE Joint Genome Institute (JGI-PGF)"/>
            <person name="Walter F."/>
            <person name="Albersmeier A."/>
            <person name="Kalinowski J."/>
            <person name="Ruckert C."/>
        </authorList>
    </citation>
    <scope>NUCLEOTIDE SEQUENCE</scope>
    <source>
        <strain evidence="3">CGMCC 1.12919</strain>
    </source>
</reference>
<proteinExistence type="predicted"/>
<organism evidence="3 4">
    <name type="scientific">Chelatococcus reniformis</name>
    <dbReference type="NCBI Taxonomy" id="1494448"/>
    <lineage>
        <taxon>Bacteria</taxon>
        <taxon>Pseudomonadati</taxon>
        <taxon>Pseudomonadota</taxon>
        <taxon>Alphaproteobacteria</taxon>
        <taxon>Hyphomicrobiales</taxon>
        <taxon>Chelatococcaceae</taxon>
        <taxon>Chelatococcus</taxon>
    </lineage>
</organism>
<dbReference type="InterPro" id="IPR013974">
    <property type="entry name" value="SAF"/>
</dbReference>
<feature type="compositionally biased region" description="Low complexity" evidence="1">
    <location>
        <begin position="456"/>
        <end position="466"/>
    </location>
</feature>
<dbReference type="Pfam" id="PF03447">
    <property type="entry name" value="NAD_binding_3"/>
    <property type="match status" value="1"/>
</dbReference>